<sequence>MAVFPPSTAREDLRRRLPPGAHLTRPEKWHVTLAFLGEVDDHRTPEVVDALATVSGPPPFRLRLDGGGRFGSVMWVGLAGALTALDELREAIRAALDGAGFPIDRRPFRPHLTISYRMDRRLLRALEGYAGMDWPVSGFALMESEHGHYRTVQEWPLPAAD</sequence>
<keyword evidence="3" id="KW-0436">Ligase</keyword>
<dbReference type="Pfam" id="PF13563">
    <property type="entry name" value="2_5_RNA_ligase2"/>
    <property type="match status" value="1"/>
</dbReference>
<dbReference type="GO" id="GO:0008664">
    <property type="term" value="F:RNA 2',3'-cyclic 3'-phosphodiesterase activity"/>
    <property type="evidence" value="ECO:0007669"/>
    <property type="project" value="UniProtKB-EC"/>
</dbReference>
<proteinExistence type="inferred from homology"/>
<name>A0A561WSI1_ACTTI</name>
<dbReference type="SUPFAM" id="SSF55144">
    <property type="entry name" value="LigT-like"/>
    <property type="match status" value="1"/>
</dbReference>
<dbReference type="AlphaFoldDB" id="A0A561WSI1"/>
<reference evidence="3 4" key="1">
    <citation type="submission" date="2019-06" db="EMBL/GenBank/DDBJ databases">
        <title>Sequencing the genomes of 1000 actinobacteria strains.</title>
        <authorList>
            <person name="Klenk H.-P."/>
        </authorList>
    </citation>
    <scope>NUCLEOTIDE SEQUENCE [LARGE SCALE GENOMIC DNA]</scope>
    <source>
        <strain evidence="3 4">DSM 43866</strain>
    </source>
</reference>
<comment type="similarity">
    <text evidence="2">Belongs to the 2H phosphoesterase superfamily. ThpR family.</text>
</comment>
<comment type="function">
    <text evidence="2">Hydrolyzes RNA 2',3'-cyclic phosphodiester to an RNA 2'-phosphomonoester.</text>
</comment>
<dbReference type="HAMAP" id="MF_01940">
    <property type="entry name" value="RNA_CPDase"/>
    <property type="match status" value="1"/>
</dbReference>
<accession>A0A561WSI1</accession>
<feature type="active site" description="Proton donor" evidence="2">
    <location>
        <position position="30"/>
    </location>
</feature>
<dbReference type="Proteomes" id="UP000320239">
    <property type="component" value="Unassembled WGS sequence"/>
</dbReference>
<dbReference type="InterPro" id="IPR004175">
    <property type="entry name" value="RNA_CPDase"/>
</dbReference>
<evidence type="ECO:0000256" key="1">
    <source>
        <dbReference type="ARBA" id="ARBA00022801"/>
    </source>
</evidence>
<organism evidence="3 4">
    <name type="scientific">Actinoplanes teichomyceticus</name>
    <dbReference type="NCBI Taxonomy" id="1867"/>
    <lineage>
        <taxon>Bacteria</taxon>
        <taxon>Bacillati</taxon>
        <taxon>Actinomycetota</taxon>
        <taxon>Actinomycetes</taxon>
        <taxon>Micromonosporales</taxon>
        <taxon>Micromonosporaceae</taxon>
        <taxon>Actinoplanes</taxon>
    </lineage>
</organism>
<evidence type="ECO:0000313" key="3">
    <source>
        <dbReference type="EMBL" id="TWG26794.1"/>
    </source>
</evidence>
<dbReference type="InterPro" id="IPR009097">
    <property type="entry name" value="Cyclic_Pdiesterase"/>
</dbReference>
<evidence type="ECO:0000313" key="4">
    <source>
        <dbReference type="Proteomes" id="UP000320239"/>
    </source>
</evidence>
<protein>
    <recommendedName>
        <fullName evidence="2">RNA 2',3'-cyclic phosphodiesterase</fullName>
        <shortName evidence="2">RNA 2',3'-CPDase</shortName>
        <ecNumber evidence="2">3.1.4.58</ecNumber>
    </recommendedName>
</protein>
<dbReference type="EC" id="3.1.4.58" evidence="2"/>
<gene>
    <name evidence="3" type="ORF">FHX34_1011792</name>
</gene>
<feature type="short sequence motif" description="HXTX 1" evidence="2">
    <location>
        <begin position="30"/>
        <end position="33"/>
    </location>
</feature>
<dbReference type="Gene3D" id="3.90.1140.10">
    <property type="entry name" value="Cyclic phosphodiesterase"/>
    <property type="match status" value="1"/>
</dbReference>
<evidence type="ECO:0000256" key="2">
    <source>
        <dbReference type="HAMAP-Rule" id="MF_01940"/>
    </source>
</evidence>
<keyword evidence="4" id="KW-1185">Reference proteome</keyword>
<comment type="caution">
    <text evidence="3">The sequence shown here is derived from an EMBL/GenBank/DDBJ whole genome shotgun (WGS) entry which is preliminary data.</text>
</comment>
<dbReference type="EMBL" id="VIWY01000001">
    <property type="protein sequence ID" value="TWG26794.1"/>
    <property type="molecule type" value="Genomic_DNA"/>
</dbReference>
<comment type="catalytic activity">
    <reaction evidence="2">
        <text>a 3'-end 2',3'-cyclophospho-ribonucleotide-RNA + H2O = a 3'-end 2'-phospho-ribonucleotide-RNA + H(+)</text>
        <dbReference type="Rhea" id="RHEA:11828"/>
        <dbReference type="Rhea" id="RHEA-COMP:10464"/>
        <dbReference type="Rhea" id="RHEA-COMP:17353"/>
        <dbReference type="ChEBI" id="CHEBI:15377"/>
        <dbReference type="ChEBI" id="CHEBI:15378"/>
        <dbReference type="ChEBI" id="CHEBI:83064"/>
        <dbReference type="ChEBI" id="CHEBI:173113"/>
        <dbReference type="EC" id="3.1.4.58"/>
    </reaction>
</comment>
<dbReference type="GO" id="GO:0016874">
    <property type="term" value="F:ligase activity"/>
    <property type="evidence" value="ECO:0007669"/>
    <property type="project" value="UniProtKB-KW"/>
</dbReference>
<dbReference type="GO" id="GO:0004113">
    <property type="term" value="F:2',3'-cyclic-nucleotide 3'-phosphodiesterase activity"/>
    <property type="evidence" value="ECO:0007669"/>
    <property type="project" value="InterPro"/>
</dbReference>
<dbReference type="RefSeq" id="WP_164465810.1">
    <property type="nucleotide sequence ID" value="NZ_BOMX01000122.1"/>
</dbReference>
<feature type="active site" description="Proton acceptor" evidence="2">
    <location>
        <position position="111"/>
    </location>
</feature>
<dbReference type="PANTHER" id="PTHR35561">
    <property type="entry name" value="RNA 2',3'-CYCLIC PHOSPHODIESTERASE"/>
    <property type="match status" value="1"/>
</dbReference>
<dbReference type="PANTHER" id="PTHR35561:SF1">
    <property type="entry name" value="RNA 2',3'-CYCLIC PHOSPHODIESTERASE"/>
    <property type="match status" value="1"/>
</dbReference>
<feature type="short sequence motif" description="HXTX 2" evidence="2">
    <location>
        <begin position="111"/>
        <end position="114"/>
    </location>
</feature>
<dbReference type="NCBIfam" id="TIGR02258">
    <property type="entry name" value="2_5_ligase"/>
    <property type="match status" value="1"/>
</dbReference>
<keyword evidence="1 2" id="KW-0378">Hydrolase</keyword>